<protein>
    <submittedName>
        <fullName evidence="1">Uncharacterized protein</fullName>
    </submittedName>
</protein>
<gene>
    <name evidence="1" type="ORF">AAFF_G00182560</name>
</gene>
<dbReference type="Proteomes" id="UP001221898">
    <property type="component" value="Unassembled WGS sequence"/>
</dbReference>
<comment type="caution">
    <text evidence="1">The sequence shown here is derived from an EMBL/GenBank/DDBJ whole genome shotgun (WGS) entry which is preliminary data.</text>
</comment>
<evidence type="ECO:0000313" key="1">
    <source>
        <dbReference type="EMBL" id="KAJ8349202.1"/>
    </source>
</evidence>
<evidence type="ECO:0000313" key="2">
    <source>
        <dbReference type="Proteomes" id="UP001221898"/>
    </source>
</evidence>
<dbReference type="AlphaFoldDB" id="A0AAD7R0E9"/>
<sequence>MLTSMTAVWSSSSFLASRALNYCSWACRSTSAPHIRSSPSTFIHLLQVLPTFSSLFNRTADRAGPLDRYSTYSSNSEDVLSSCFLAPRSNPRLLRLGVSSASICSRSRICCCLLAGPARERGSILGKRDDSTIMPVGGEREVSLLARGREPCELEEAIVPR</sequence>
<reference evidence="1" key="1">
    <citation type="journal article" date="2023" name="Science">
        <title>Genome structures resolve the early diversification of teleost fishes.</title>
        <authorList>
            <person name="Parey E."/>
            <person name="Louis A."/>
            <person name="Montfort J."/>
            <person name="Bouchez O."/>
            <person name="Roques C."/>
            <person name="Iampietro C."/>
            <person name="Lluch J."/>
            <person name="Castinel A."/>
            <person name="Donnadieu C."/>
            <person name="Desvignes T."/>
            <person name="Floi Bucao C."/>
            <person name="Jouanno E."/>
            <person name="Wen M."/>
            <person name="Mejri S."/>
            <person name="Dirks R."/>
            <person name="Jansen H."/>
            <person name="Henkel C."/>
            <person name="Chen W.J."/>
            <person name="Zahm M."/>
            <person name="Cabau C."/>
            <person name="Klopp C."/>
            <person name="Thompson A.W."/>
            <person name="Robinson-Rechavi M."/>
            <person name="Braasch I."/>
            <person name="Lecointre G."/>
            <person name="Bobe J."/>
            <person name="Postlethwait J.H."/>
            <person name="Berthelot C."/>
            <person name="Roest Crollius H."/>
            <person name="Guiguen Y."/>
        </authorList>
    </citation>
    <scope>NUCLEOTIDE SEQUENCE</scope>
    <source>
        <strain evidence="1">NC1722</strain>
    </source>
</reference>
<name>A0AAD7R0E9_9TELE</name>
<dbReference type="EMBL" id="JAINUG010002417">
    <property type="protein sequence ID" value="KAJ8349202.1"/>
    <property type="molecule type" value="Genomic_DNA"/>
</dbReference>
<keyword evidence="2" id="KW-1185">Reference proteome</keyword>
<proteinExistence type="predicted"/>
<organism evidence="1 2">
    <name type="scientific">Aldrovandia affinis</name>
    <dbReference type="NCBI Taxonomy" id="143900"/>
    <lineage>
        <taxon>Eukaryota</taxon>
        <taxon>Metazoa</taxon>
        <taxon>Chordata</taxon>
        <taxon>Craniata</taxon>
        <taxon>Vertebrata</taxon>
        <taxon>Euteleostomi</taxon>
        <taxon>Actinopterygii</taxon>
        <taxon>Neopterygii</taxon>
        <taxon>Teleostei</taxon>
        <taxon>Notacanthiformes</taxon>
        <taxon>Halosauridae</taxon>
        <taxon>Aldrovandia</taxon>
    </lineage>
</organism>
<accession>A0AAD7R0E9</accession>